<feature type="non-terminal residue" evidence="1">
    <location>
        <position position="1"/>
    </location>
</feature>
<evidence type="ECO:0000313" key="2">
    <source>
        <dbReference type="Proteomes" id="UP000654075"/>
    </source>
</evidence>
<keyword evidence="2" id="KW-1185">Reference proteome</keyword>
<dbReference type="EMBL" id="CAJNNV010033262">
    <property type="protein sequence ID" value="CAE8643083.1"/>
    <property type="molecule type" value="Genomic_DNA"/>
</dbReference>
<feature type="non-terminal residue" evidence="1">
    <location>
        <position position="97"/>
    </location>
</feature>
<evidence type="ECO:0000313" key="1">
    <source>
        <dbReference type="EMBL" id="CAE8643083.1"/>
    </source>
</evidence>
<organism evidence="1 2">
    <name type="scientific">Polarella glacialis</name>
    <name type="common">Dinoflagellate</name>
    <dbReference type="NCBI Taxonomy" id="89957"/>
    <lineage>
        <taxon>Eukaryota</taxon>
        <taxon>Sar</taxon>
        <taxon>Alveolata</taxon>
        <taxon>Dinophyceae</taxon>
        <taxon>Suessiales</taxon>
        <taxon>Suessiaceae</taxon>
        <taxon>Polarella</taxon>
    </lineage>
</organism>
<dbReference type="InterPro" id="IPR009091">
    <property type="entry name" value="RCC1/BLIP-II"/>
</dbReference>
<comment type="caution">
    <text evidence="1">The sequence shown here is derived from an EMBL/GenBank/DDBJ whole genome shotgun (WGS) entry which is preliminary data.</text>
</comment>
<protein>
    <submittedName>
        <fullName evidence="1">Uncharacterized protein</fullName>
    </submittedName>
</protein>
<dbReference type="Gene3D" id="2.130.10.30">
    <property type="entry name" value="Regulator of chromosome condensation 1/beta-lactamase-inhibitor protein II"/>
    <property type="match status" value="1"/>
</dbReference>
<name>A0A813HX09_POLGL</name>
<accession>A0A813HX09</accession>
<gene>
    <name evidence="1" type="ORF">PGLA1383_LOCUS57453</name>
</gene>
<sequence length="97" mass="10375">VKIAHLQQQTFHSIIGSLVMRQRLVTWGDAACGGVLPQDARLPAAVKSIHCTRRAFVAWGDSRRGGDVGRADVRSGVRSVHATRGAFAGLKDDGQVV</sequence>
<proteinExistence type="predicted"/>
<dbReference type="Proteomes" id="UP000654075">
    <property type="component" value="Unassembled WGS sequence"/>
</dbReference>
<reference evidence="1" key="1">
    <citation type="submission" date="2021-02" db="EMBL/GenBank/DDBJ databases">
        <authorList>
            <person name="Dougan E. K."/>
            <person name="Rhodes N."/>
            <person name="Thang M."/>
            <person name="Chan C."/>
        </authorList>
    </citation>
    <scope>NUCLEOTIDE SEQUENCE</scope>
</reference>
<dbReference type="SUPFAM" id="SSF50985">
    <property type="entry name" value="RCC1/BLIP-II"/>
    <property type="match status" value="1"/>
</dbReference>
<dbReference type="AlphaFoldDB" id="A0A813HX09"/>